<evidence type="ECO:0008006" key="14">
    <source>
        <dbReference type="Google" id="ProtNLM"/>
    </source>
</evidence>
<evidence type="ECO:0000256" key="1">
    <source>
        <dbReference type="ARBA" id="ARBA00004245"/>
    </source>
</evidence>
<dbReference type="SMART" id="SM00102">
    <property type="entry name" value="ADF"/>
    <property type="match status" value="1"/>
</dbReference>
<keyword evidence="5" id="KW-0175">Coiled coil</keyword>
<feature type="domain" description="SH3" evidence="10">
    <location>
        <begin position="578"/>
        <end position="638"/>
    </location>
</feature>
<dbReference type="Gene3D" id="3.40.20.10">
    <property type="entry name" value="Severin"/>
    <property type="match status" value="1"/>
</dbReference>
<keyword evidence="4" id="KW-0963">Cytoplasm</keyword>
<dbReference type="GO" id="GO:0014069">
    <property type="term" value="C:postsynaptic density"/>
    <property type="evidence" value="ECO:0007669"/>
    <property type="project" value="TreeGrafter"/>
</dbReference>
<dbReference type="FunFam" id="3.40.20.10:FF:000011">
    <property type="entry name" value="Drebrin-like protein B"/>
    <property type="match status" value="1"/>
</dbReference>
<evidence type="ECO:0000313" key="13">
    <source>
        <dbReference type="Proteomes" id="UP000677054"/>
    </source>
</evidence>
<evidence type="ECO:0000256" key="9">
    <source>
        <dbReference type="SAM" id="MobiDB-lite"/>
    </source>
</evidence>
<dbReference type="GO" id="GO:0051015">
    <property type="term" value="F:actin filament binding"/>
    <property type="evidence" value="ECO:0007669"/>
    <property type="project" value="TreeGrafter"/>
</dbReference>
<dbReference type="PRINTS" id="PR00452">
    <property type="entry name" value="SH3DOMAIN"/>
</dbReference>
<dbReference type="InterPro" id="IPR035717">
    <property type="entry name" value="Drebrin-like_SH3"/>
</dbReference>
<gene>
    <name evidence="12" type="ORF">DSTB1V02_LOCUS3562</name>
</gene>
<name>A0A7R8XAJ1_9CRUS</name>
<reference evidence="12" key="1">
    <citation type="submission" date="2020-11" db="EMBL/GenBank/DDBJ databases">
        <authorList>
            <person name="Tran Van P."/>
        </authorList>
    </citation>
    <scope>NUCLEOTIDE SEQUENCE</scope>
</reference>
<dbReference type="Pfam" id="PF14604">
    <property type="entry name" value="SH3_9"/>
    <property type="match status" value="1"/>
</dbReference>
<evidence type="ECO:0000256" key="4">
    <source>
        <dbReference type="ARBA" id="ARBA00022490"/>
    </source>
</evidence>
<keyword evidence="7" id="KW-0206">Cytoskeleton</keyword>
<organism evidence="12">
    <name type="scientific">Darwinula stevensoni</name>
    <dbReference type="NCBI Taxonomy" id="69355"/>
    <lineage>
        <taxon>Eukaryota</taxon>
        <taxon>Metazoa</taxon>
        <taxon>Ecdysozoa</taxon>
        <taxon>Arthropoda</taxon>
        <taxon>Crustacea</taxon>
        <taxon>Oligostraca</taxon>
        <taxon>Ostracoda</taxon>
        <taxon>Podocopa</taxon>
        <taxon>Podocopida</taxon>
        <taxon>Darwinulocopina</taxon>
        <taxon>Darwinuloidea</taxon>
        <taxon>Darwinulidae</taxon>
        <taxon>Darwinula</taxon>
    </lineage>
</organism>
<comment type="subcellular location">
    <subcellularLocation>
        <location evidence="1">Cytoplasm</location>
        <location evidence="1">Cytoskeleton</location>
    </subcellularLocation>
</comment>
<accession>A0A7R8XAJ1</accession>
<dbReference type="Pfam" id="PF00241">
    <property type="entry name" value="Cofilin_ADF"/>
    <property type="match status" value="1"/>
</dbReference>
<dbReference type="GO" id="GO:0048812">
    <property type="term" value="P:neuron projection morphogenesis"/>
    <property type="evidence" value="ECO:0007669"/>
    <property type="project" value="TreeGrafter"/>
</dbReference>
<dbReference type="GO" id="GO:0005884">
    <property type="term" value="C:actin filament"/>
    <property type="evidence" value="ECO:0007669"/>
    <property type="project" value="TreeGrafter"/>
</dbReference>
<dbReference type="CDD" id="cd11281">
    <property type="entry name" value="ADF_drebrin_like"/>
    <property type="match status" value="1"/>
</dbReference>
<evidence type="ECO:0000256" key="8">
    <source>
        <dbReference type="PROSITE-ProRule" id="PRU00192"/>
    </source>
</evidence>
<dbReference type="GO" id="GO:0045211">
    <property type="term" value="C:postsynaptic membrane"/>
    <property type="evidence" value="ECO:0007669"/>
    <property type="project" value="TreeGrafter"/>
</dbReference>
<evidence type="ECO:0000259" key="11">
    <source>
        <dbReference type="PROSITE" id="PS51263"/>
    </source>
</evidence>
<dbReference type="Gene3D" id="2.30.30.40">
    <property type="entry name" value="SH3 Domains"/>
    <property type="match status" value="1"/>
</dbReference>
<dbReference type="AlphaFoldDB" id="A0A7R8XAJ1"/>
<dbReference type="GO" id="GO:0030427">
    <property type="term" value="C:site of polarized growth"/>
    <property type="evidence" value="ECO:0007669"/>
    <property type="project" value="TreeGrafter"/>
</dbReference>
<evidence type="ECO:0000256" key="6">
    <source>
        <dbReference type="ARBA" id="ARBA00023203"/>
    </source>
</evidence>
<dbReference type="SUPFAM" id="SSF50044">
    <property type="entry name" value="SH3-domain"/>
    <property type="match status" value="1"/>
</dbReference>
<dbReference type="GO" id="GO:0030027">
    <property type="term" value="C:lamellipodium"/>
    <property type="evidence" value="ECO:0007669"/>
    <property type="project" value="TreeGrafter"/>
</dbReference>
<dbReference type="Proteomes" id="UP000677054">
    <property type="component" value="Unassembled WGS sequence"/>
</dbReference>
<dbReference type="CDD" id="cd11960">
    <property type="entry name" value="SH3_Abp1_eu"/>
    <property type="match status" value="1"/>
</dbReference>
<evidence type="ECO:0000259" key="10">
    <source>
        <dbReference type="PROSITE" id="PS50002"/>
    </source>
</evidence>
<dbReference type="GO" id="GO:0045773">
    <property type="term" value="P:positive regulation of axon extension"/>
    <property type="evidence" value="ECO:0007669"/>
    <property type="project" value="TreeGrafter"/>
</dbReference>
<dbReference type="InterPro" id="IPR036028">
    <property type="entry name" value="SH3-like_dom_sf"/>
</dbReference>
<dbReference type="OrthoDB" id="5971719at2759"/>
<dbReference type="EMBL" id="LR899987">
    <property type="protein sequence ID" value="CAD7243646.1"/>
    <property type="molecule type" value="Genomic_DNA"/>
</dbReference>
<keyword evidence="3 8" id="KW-0728">SH3 domain</keyword>
<protein>
    <recommendedName>
        <fullName evidence="14">Drebrin-like protein</fullName>
    </recommendedName>
</protein>
<dbReference type="PANTHER" id="PTHR10829:SF25">
    <property type="entry name" value="DREBRIN-LIKE PROTEIN"/>
    <property type="match status" value="1"/>
</dbReference>
<dbReference type="GO" id="GO:0098974">
    <property type="term" value="P:postsynaptic actin cytoskeleton organization"/>
    <property type="evidence" value="ECO:0007669"/>
    <property type="project" value="TreeGrafter"/>
</dbReference>
<dbReference type="EMBL" id="CAJPEV010000470">
    <property type="protein sequence ID" value="CAG0885614.1"/>
    <property type="molecule type" value="Genomic_DNA"/>
</dbReference>
<dbReference type="SUPFAM" id="SSF55753">
    <property type="entry name" value="Actin depolymerizing proteins"/>
    <property type="match status" value="1"/>
</dbReference>
<dbReference type="InterPro" id="IPR029006">
    <property type="entry name" value="ADF-H/Gelsolin-like_dom_sf"/>
</dbReference>
<feature type="region of interest" description="Disordered" evidence="9">
    <location>
        <begin position="458"/>
        <end position="481"/>
    </location>
</feature>
<evidence type="ECO:0000256" key="3">
    <source>
        <dbReference type="ARBA" id="ARBA00022443"/>
    </source>
</evidence>
<keyword evidence="13" id="KW-1185">Reference proteome</keyword>
<dbReference type="GO" id="GO:0030833">
    <property type="term" value="P:regulation of actin filament polymerization"/>
    <property type="evidence" value="ECO:0007669"/>
    <property type="project" value="TreeGrafter"/>
</dbReference>
<keyword evidence="6" id="KW-0009">Actin-binding</keyword>
<evidence type="ECO:0000256" key="5">
    <source>
        <dbReference type="ARBA" id="ARBA00023054"/>
    </source>
</evidence>
<feature type="region of interest" description="Disordered" evidence="9">
    <location>
        <begin position="315"/>
        <end position="402"/>
    </location>
</feature>
<evidence type="ECO:0000313" key="12">
    <source>
        <dbReference type="EMBL" id="CAD7243646.1"/>
    </source>
</evidence>
<dbReference type="GO" id="GO:0030864">
    <property type="term" value="C:cortical actin cytoskeleton"/>
    <property type="evidence" value="ECO:0007669"/>
    <property type="project" value="TreeGrafter"/>
</dbReference>
<evidence type="ECO:0000256" key="7">
    <source>
        <dbReference type="ARBA" id="ARBA00023212"/>
    </source>
</evidence>
<dbReference type="SMART" id="SM00326">
    <property type="entry name" value="SH3"/>
    <property type="match status" value="1"/>
</dbReference>
<dbReference type="PROSITE" id="PS50002">
    <property type="entry name" value="SH3"/>
    <property type="match status" value="1"/>
</dbReference>
<proteinExistence type="inferred from homology"/>
<feature type="domain" description="ADF-H" evidence="11">
    <location>
        <begin position="140"/>
        <end position="270"/>
    </location>
</feature>
<comment type="similarity">
    <text evidence="2">Belongs to the ABP1 family.</text>
</comment>
<evidence type="ECO:0000256" key="2">
    <source>
        <dbReference type="ARBA" id="ARBA00011039"/>
    </source>
</evidence>
<dbReference type="InterPro" id="IPR001452">
    <property type="entry name" value="SH3_domain"/>
</dbReference>
<sequence length="638" mass="72017">MEAAPTIQAHKITLEQKEAVLHSRGSIIAGHPAELLVCLTKTPLATHNAIVFGTATAAGRVESESVIPNVADVMLWGVVSPKTGHWTRMTESESSGRNHRSICTFMVQEYETNNEETVESNDTLLFHDLDMSSQDYQLMAVDLDKNRDALIGAWKEVVSNGSTNWALFGYEGQTNTLKFVSKGDGGLEEMAEDFSSGKIMYAFCRVLDPKTSLPKYVLINWQGEGAPQFRKGVCANHFSSIARFFKGSHVSINARTEDDVEASVIMEKVMKSTGSVYKFTEKTSLDESDSAPVGTSYKRVIPAREISISERDKFWQKEEEEEKQRQAEERKRHTEEQMKLEEERSKRELAEAKAREEKVKERTKLIRQQREAEKEKEKDTETKVQWEKQKEIDEQEEDGRRKQADLLRRQRAQETRNIISQRTVDARAVFEKNTSTGQLHSSRQNSVTSASPSYVSKVSQQFDYPSPRSPSNAVTSPTYIDSSVHTTASPAVSMKNEESYSEVHADPVLVTNDAEWTNQEVPDDAYSNAQHFVHDPGVVDENREEHTNGTEAVNGTGYTTEQYEGPTSFLQQYQRTMGQGLRARALFDYQAADETELSFDPDDIICQIDQIHEGWWQGLGPDGSYGLFPANYVELLQD</sequence>
<dbReference type="InterPro" id="IPR002108">
    <property type="entry name" value="ADF-H"/>
</dbReference>
<dbReference type="PANTHER" id="PTHR10829">
    <property type="entry name" value="CORTACTIN AND DREBRIN"/>
    <property type="match status" value="1"/>
</dbReference>
<dbReference type="GO" id="GO:0030425">
    <property type="term" value="C:dendrite"/>
    <property type="evidence" value="ECO:0007669"/>
    <property type="project" value="TreeGrafter"/>
</dbReference>
<dbReference type="PROSITE" id="PS51263">
    <property type="entry name" value="ADF_H"/>
    <property type="match status" value="1"/>
</dbReference>
<dbReference type="FunFam" id="2.30.30.40:FF:000046">
    <property type="entry name" value="Drebrin-like protein isoform B"/>
    <property type="match status" value="1"/>
</dbReference>